<dbReference type="GeneID" id="93617843"/>
<organism evidence="9 10">
    <name type="scientific">Rhizopus delemar (strain RA 99-880 / ATCC MYA-4621 / FGSC 9543 / NRRL 43880)</name>
    <name type="common">Mucormycosis agent</name>
    <name type="synonym">Rhizopus arrhizus var. delemar</name>
    <dbReference type="NCBI Taxonomy" id="246409"/>
    <lineage>
        <taxon>Eukaryota</taxon>
        <taxon>Fungi</taxon>
        <taxon>Fungi incertae sedis</taxon>
        <taxon>Mucoromycota</taxon>
        <taxon>Mucoromycotina</taxon>
        <taxon>Mucoromycetes</taxon>
        <taxon>Mucorales</taxon>
        <taxon>Mucorineae</taxon>
        <taxon>Rhizopodaceae</taxon>
        <taxon>Rhizopus</taxon>
    </lineage>
</organism>
<evidence type="ECO:0000256" key="3">
    <source>
        <dbReference type="ARBA" id="ARBA00022630"/>
    </source>
</evidence>
<evidence type="ECO:0000256" key="8">
    <source>
        <dbReference type="ARBA" id="ARBA00049010"/>
    </source>
</evidence>
<dbReference type="RefSeq" id="XP_067521563.1">
    <property type="nucleotide sequence ID" value="XM_067665462.1"/>
</dbReference>
<protein>
    <recommendedName>
        <fullName evidence="2">NADH:ubiquinone reductase (non-electrogenic)</fullName>
        <ecNumber evidence="2">1.6.5.9</ecNumber>
    </recommendedName>
</protein>
<evidence type="ECO:0000256" key="6">
    <source>
        <dbReference type="ARBA" id="ARBA00023027"/>
    </source>
</evidence>
<evidence type="ECO:0000313" key="10">
    <source>
        <dbReference type="Proteomes" id="UP000009138"/>
    </source>
</evidence>
<dbReference type="STRING" id="246409.I1CCI7"/>
<dbReference type="GO" id="GO:0050136">
    <property type="term" value="F:NADH dehydrogenase (quinone) (non-electrogenic) activity"/>
    <property type="evidence" value="ECO:0007669"/>
    <property type="project" value="UniProtKB-EC"/>
</dbReference>
<comment type="similarity">
    <text evidence="1">Belongs to the NADH dehydrogenase family.</text>
</comment>
<name>I1CCI7_RHIO9</name>
<dbReference type="PANTHER" id="PTHR43706">
    <property type="entry name" value="NADH DEHYDROGENASE"/>
    <property type="match status" value="1"/>
</dbReference>
<keyword evidence="5" id="KW-0560">Oxidoreductase</keyword>
<dbReference type="EMBL" id="CH476739">
    <property type="protein sequence ID" value="EIE86167.1"/>
    <property type="molecule type" value="Genomic_DNA"/>
</dbReference>
<evidence type="ECO:0000256" key="2">
    <source>
        <dbReference type="ARBA" id="ARBA00012637"/>
    </source>
</evidence>
<gene>
    <name evidence="9" type="ORF">RO3G_10878</name>
</gene>
<dbReference type="AlphaFoldDB" id="I1CCI7"/>
<dbReference type="eggNOG" id="KOG2495">
    <property type="taxonomic scope" value="Eukaryota"/>
</dbReference>
<dbReference type="InterPro" id="IPR045024">
    <property type="entry name" value="NDH-2"/>
</dbReference>
<accession>I1CCI7</accession>
<dbReference type="SUPFAM" id="SSF51905">
    <property type="entry name" value="FAD/NAD(P)-binding domain"/>
    <property type="match status" value="1"/>
</dbReference>
<dbReference type="EC" id="1.6.5.9" evidence="2"/>
<dbReference type="GO" id="GO:0005739">
    <property type="term" value="C:mitochondrion"/>
    <property type="evidence" value="ECO:0007669"/>
    <property type="project" value="TreeGrafter"/>
</dbReference>
<dbReference type="VEuPathDB" id="FungiDB:RO3G_10878"/>
<keyword evidence="3" id="KW-0285">Flavoprotein</keyword>
<dbReference type="InParanoid" id="I1CCI7"/>
<comment type="catalytic activity">
    <reaction evidence="8">
        <text>a ubiquinone + NADH + H(+) = a ubiquinol + NAD(+)</text>
        <dbReference type="Rhea" id="RHEA:23152"/>
        <dbReference type="Rhea" id="RHEA-COMP:9565"/>
        <dbReference type="Rhea" id="RHEA-COMP:9566"/>
        <dbReference type="ChEBI" id="CHEBI:15378"/>
        <dbReference type="ChEBI" id="CHEBI:16389"/>
        <dbReference type="ChEBI" id="CHEBI:17976"/>
        <dbReference type="ChEBI" id="CHEBI:57540"/>
        <dbReference type="ChEBI" id="CHEBI:57945"/>
    </reaction>
</comment>
<dbReference type="PANTHER" id="PTHR43706:SF47">
    <property type="entry name" value="EXTERNAL NADH-UBIQUINONE OXIDOREDUCTASE 1, MITOCHONDRIAL-RELATED"/>
    <property type="match status" value="1"/>
</dbReference>
<keyword evidence="6" id="KW-0520">NAD</keyword>
<sequence length="88" mass="10069">MKSRFMKLNVLKSMQRRRKSLSLGESSSSTIAYDYLVVGVGAQSQTFGIKGVEEYGCFFKEVWNPQEIRKKLMDSIESATLKNCYKSE</sequence>
<dbReference type="InterPro" id="IPR036188">
    <property type="entry name" value="FAD/NAD-bd_sf"/>
</dbReference>
<evidence type="ECO:0000256" key="5">
    <source>
        <dbReference type="ARBA" id="ARBA00023002"/>
    </source>
</evidence>
<keyword evidence="10" id="KW-1185">Reference proteome</keyword>
<comment type="catalytic activity">
    <reaction evidence="7">
        <text>a quinone + NADH + H(+) = a quinol + NAD(+)</text>
        <dbReference type="Rhea" id="RHEA:46160"/>
        <dbReference type="ChEBI" id="CHEBI:15378"/>
        <dbReference type="ChEBI" id="CHEBI:24646"/>
        <dbReference type="ChEBI" id="CHEBI:57540"/>
        <dbReference type="ChEBI" id="CHEBI:57945"/>
        <dbReference type="ChEBI" id="CHEBI:132124"/>
        <dbReference type="EC" id="1.6.5.9"/>
    </reaction>
</comment>
<dbReference type="Proteomes" id="UP000009138">
    <property type="component" value="Unassembled WGS sequence"/>
</dbReference>
<evidence type="ECO:0000256" key="1">
    <source>
        <dbReference type="ARBA" id="ARBA00005272"/>
    </source>
</evidence>
<evidence type="ECO:0000256" key="7">
    <source>
        <dbReference type="ARBA" id="ARBA00047599"/>
    </source>
</evidence>
<keyword evidence="4" id="KW-0274">FAD</keyword>
<evidence type="ECO:0000256" key="4">
    <source>
        <dbReference type="ARBA" id="ARBA00022827"/>
    </source>
</evidence>
<reference evidence="9 10" key="1">
    <citation type="journal article" date="2009" name="PLoS Genet.">
        <title>Genomic analysis of the basal lineage fungus Rhizopus oryzae reveals a whole-genome duplication.</title>
        <authorList>
            <person name="Ma L.-J."/>
            <person name="Ibrahim A.S."/>
            <person name="Skory C."/>
            <person name="Grabherr M.G."/>
            <person name="Burger G."/>
            <person name="Butler M."/>
            <person name="Elias M."/>
            <person name="Idnurm A."/>
            <person name="Lang B.F."/>
            <person name="Sone T."/>
            <person name="Abe A."/>
            <person name="Calvo S.E."/>
            <person name="Corrochano L.M."/>
            <person name="Engels R."/>
            <person name="Fu J."/>
            <person name="Hansberg W."/>
            <person name="Kim J.-M."/>
            <person name="Kodira C.D."/>
            <person name="Koehrsen M.J."/>
            <person name="Liu B."/>
            <person name="Miranda-Saavedra D."/>
            <person name="O'Leary S."/>
            <person name="Ortiz-Castellanos L."/>
            <person name="Poulter R."/>
            <person name="Rodriguez-Romero J."/>
            <person name="Ruiz-Herrera J."/>
            <person name="Shen Y.-Q."/>
            <person name="Zeng Q."/>
            <person name="Galagan J."/>
            <person name="Birren B.W."/>
            <person name="Cuomo C.A."/>
            <person name="Wickes B.L."/>
        </authorList>
    </citation>
    <scope>NUCLEOTIDE SEQUENCE [LARGE SCALE GENOMIC DNA]</scope>
    <source>
        <strain evidence="10">RA 99-880 / ATCC MYA-4621 / FGSC 9543 / NRRL 43880</strain>
    </source>
</reference>
<dbReference type="Gene3D" id="3.50.50.100">
    <property type="match status" value="1"/>
</dbReference>
<proteinExistence type="inferred from homology"/>
<evidence type="ECO:0000313" key="9">
    <source>
        <dbReference type="EMBL" id="EIE86167.1"/>
    </source>
</evidence>